<evidence type="ECO:0000256" key="12">
    <source>
        <dbReference type="SAM" id="Phobius"/>
    </source>
</evidence>
<evidence type="ECO:0000256" key="8">
    <source>
        <dbReference type="ARBA" id="ARBA00022989"/>
    </source>
</evidence>
<dbReference type="PANTHER" id="PTHR21573:SF0">
    <property type="entry name" value="ER MEMBRANE PROTEIN COMPLEX SUBUNIT 1"/>
    <property type="match status" value="1"/>
</dbReference>
<dbReference type="GO" id="GO:0072546">
    <property type="term" value="C:EMC complex"/>
    <property type="evidence" value="ECO:0007669"/>
    <property type="project" value="InterPro"/>
</dbReference>
<dbReference type="EMBL" id="KZ819603">
    <property type="protein sequence ID" value="PWN34910.1"/>
    <property type="molecule type" value="Genomic_DNA"/>
</dbReference>
<feature type="transmembrane region" description="Helical" evidence="12">
    <location>
        <begin position="1101"/>
        <end position="1121"/>
    </location>
</feature>
<dbReference type="Pfam" id="PF07774">
    <property type="entry name" value="EMC1_C"/>
    <property type="match status" value="1"/>
</dbReference>
<reference evidence="14 15" key="1">
    <citation type="journal article" date="2018" name="Mol. Biol. Evol.">
        <title>Broad Genomic Sampling Reveals a Smut Pathogenic Ancestry of the Fungal Clade Ustilaginomycotina.</title>
        <authorList>
            <person name="Kijpornyongpan T."/>
            <person name="Mondo S.J."/>
            <person name="Barry K."/>
            <person name="Sandor L."/>
            <person name="Lee J."/>
            <person name="Lipzen A."/>
            <person name="Pangilinan J."/>
            <person name="LaButti K."/>
            <person name="Hainaut M."/>
            <person name="Henrissat B."/>
            <person name="Grigoriev I.V."/>
            <person name="Spatafora J.W."/>
            <person name="Aime M.C."/>
        </authorList>
    </citation>
    <scope>NUCLEOTIDE SEQUENCE [LARGE SCALE GENOMIC DNA]</scope>
    <source>
        <strain evidence="14 15">MCA 3882</strain>
    </source>
</reference>
<evidence type="ECO:0000256" key="11">
    <source>
        <dbReference type="SAM" id="MobiDB-lite"/>
    </source>
</evidence>
<evidence type="ECO:0000256" key="3">
    <source>
        <dbReference type="ARBA" id="ARBA00011276"/>
    </source>
</evidence>
<evidence type="ECO:0000256" key="6">
    <source>
        <dbReference type="ARBA" id="ARBA00022729"/>
    </source>
</evidence>
<evidence type="ECO:0000256" key="4">
    <source>
        <dbReference type="ARBA" id="ARBA00020824"/>
    </source>
</evidence>
<dbReference type="InParanoid" id="A0A316VBQ9"/>
<evidence type="ECO:0000256" key="2">
    <source>
        <dbReference type="ARBA" id="ARBA00007904"/>
    </source>
</evidence>
<sequence>MLRYGQDKSAKTQTAIFVAGRTSSDEEYGRPGASMLSALNPRNGAIVWRTARNDTDPVHSMHLSSDVMVTISGLDETRVSLLHALTGYTLWQGKMPSATDAAFTGLVDAAIIPPAYLQPLETASVAALAPDVIAMDRAGTLARFAGVNGGLMWKTDPISTKGAESDSKQIIPIKLHSDKKHVIIVSLVQSASKGLLSSSVSHSLRVNIYQAYGGAPLTSFDVPGANVEMSSTMSDRDTTGNVVIIGRNAEGDFGRKPHLVWLQIDGTIKSFEIPLPDEKSDVQIESSAIRTLKPKQANRFNALSELAALNNRGLLVARTNNARAEALRIGKKEKHLISFWEMEEEAWDSVYTGSIDKQGNPYLNRVFFGRSQHLLNFHSLWADRYEEQGQVTGASFQWDHDLNGDVLAAPFEVSPVADYQLMWRTAFVTSSSSIRMLQDEKHEWIREEGLSHTTASIMIDLPESKLSAGHGSETRAILEGEGFVNRLERHLIALQNLPAWTTATVLKLAEEIPKLSLESFAQNVGSKNRVKKGMPAGVPQPKHRTSTKQVEPEGPPPPSHVAPREANSTITNQLVRDAFGFRKLIISTSKSGKIYAIDSQTGNYIWEKSLFGFGQGEGAPTPTMNVKLLALVRPIAGSGADISSPIGQQSSNENLTSHAATSQLDFNGLITVVAEVNDEGAVFTRMWEIEPLTGRFPGGKETQTGIALFPGEPKDVFLLPIEDEKSGQIAAAAISERNKIMVWPTTSSIQDRFVEIANNFFYAVGEVNPSNGRHVLVGYTPAPRAELVGEKAWQLPLPAGEEIVSITRAIQDPVASQGKVLGDRRTLYKYLNPHLLLAITRNQEKRSSTAYLVDGVNGKIIHQSILAASNLVLKGEDGVPLDPIAVITENWVTITFSVDIPADDPQARYKGPHRQTRLVSIELYQPLSDDEEIWNWKGIFSSFASYTKRSKSLNGKAKDIVAVDKPVNVFSQLYILPYGVRAVAATRTKLGISSKALVLATDQNRLQILPRRMLDPRRPLGRKPTQHEMEEGLITYDPNLMDTGKFHLGGRQVPLPKRIHIKPSQLESTSVVFVDQGLDYFIATVAPSGSFDLLSASFNKLQLLLTIAVLTIGLFVTKPMVASKMLRMRW</sequence>
<comment type="subunit">
    <text evidence="3">Component of the ER membrane protein complex (EMC).</text>
</comment>
<dbReference type="Proteomes" id="UP000245771">
    <property type="component" value="Unassembled WGS sequence"/>
</dbReference>
<dbReference type="PANTHER" id="PTHR21573">
    <property type="entry name" value="ER MEMBRANE PROTEIN COMPLEX SUBUNIT 1"/>
    <property type="match status" value="1"/>
</dbReference>
<dbReference type="InterPro" id="IPR011047">
    <property type="entry name" value="Quinoprotein_ADH-like_sf"/>
</dbReference>
<keyword evidence="10" id="KW-0325">Glycoprotein</keyword>
<dbReference type="AlphaFoldDB" id="A0A316VBQ9"/>
<evidence type="ECO:0000256" key="1">
    <source>
        <dbReference type="ARBA" id="ARBA00004115"/>
    </source>
</evidence>
<proteinExistence type="inferred from homology"/>
<dbReference type="OrthoDB" id="28092at2759"/>
<keyword evidence="9 12" id="KW-0472">Membrane</keyword>
<evidence type="ECO:0000256" key="7">
    <source>
        <dbReference type="ARBA" id="ARBA00022824"/>
    </source>
</evidence>
<dbReference type="GeneID" id="37018735"/>
<comment type="subcellular location">
    <subcellularLocation>
        <location evidence="1">Endoplasmic reticulum membrane</location>
        <topology evidence="1">Single-pass type I membrane protein</topology>
    </subcellularLocation>
</comment>
<evidence type="ECO:0000259" key="13">
    <source>
        <dbReference type="Pfam" id="PF07774"/>
    </source>
</evidence>
<keyword evidence="15" id="KW-1185">Reference proteome</keyword>
<comment type="similarity">
    <text evidence="2">Belongs to the EMC1 family.</text>
</comment>
<dbReference type="InterPro" id="IPR011678">
    <property type="entry name" value="EMC1_C"/>
</dbReference>
<evidence type="ECO:0000256" key="10">
    <source>
        <dbReference type="ARBA" id="ARBA00023180"/>
    </source>
</evidence>
<keyword evidence="7" id="KW-0256">Endoplasmic reticulum</keyword>
<keyword evidence="6" id="KW-0732">Signal</keyword>
<evidence type="ECO:0000256" key="5">
    <source>
        <dbReference type="ARBA" id="ARBA00022692"/>
    </source>
</evidence>
<keyword evidence="5 12" id="KW-0812">Transmembrane</keyword>
<dbReference type="STRING" id="1280837.A0A316VBQ9"/>
<evidence type="ECO:0000313" key="14">
    <source>
        <dbReference type="EMBL" id="PWN34910.1"/>
    </source>
</evidence>
<dbReference type="SUPFAM" id="SSF50998">
    <property type="entry name" value="Quinoprotein alcohol dehydrogenase-like"/>
    <property type="match status" value="1"/>
</dbReference>
<feature type="region of interest" description="Disordered" evidence="11">
    <location>
        <begin position="528"/>
        <end position="566"/>
    </location>
</feature>
<protein>
    <recommendedName>
        <fullName evidence="4">ER membrane protein complex subunit 1</fullName>
    </recommendedName>
</protein>
<evidence type="ECO:0000256" key="9">
    <source>
        <dbReference type="ARBA" id="ARBA00023136"/>
    </source>
</evidence>
<gene>
    <name evidence="14" type="ORF">FA14DRAFT_132773</name>
</gene>
<feature type="domain" description="ER membrane protein complex subunit 1 C-terminal" evidence="13">
    <location>
        <begin position="888"/>
        <end position="1130"/>
    </location>
</feature>
<dbReference type="RefSeq" id="XP_025355212.1">
    <property type="nucleotide sequence ID" value="XM_025496954.1"/>
</dbReference>
<feature type="non-terminal residue" evidence="14">
    <location>
        <position position="1130"/>
    </location>
</feature>
<accession>A0A316VBQ9</accession>
<organism evidence="14 15">
    <name type="scientific">Meira miltonrushii</name>
    <dbReference type="NCBI Taxonomy" id="1280837"/>
    <lineage>
        <taxon>Eukaryota</taxon>
        <taxon>Fungi</taxon>
        <taxon>Dikarya</taxon>
        <taxon>Basidiomycota</taxon>
        <taxon>Ustilaginomycotina</taxon>
        <taxon>Exobasidiomycetes</taxon>
        <taxon>Exobasidiales</taxon>
        <taxon>Brachybasidiaceae</taxon>
        <taxon>Meira</taxon>
    </lineage>
</organism>
<dbReference type="InterPro" id="IPR026895">
    <property type="entry name" value="EMC1"/>
</dbReference>
<evidence type="ECO:0000313" key="15">
    <source>
        <dbReference type="Proteomes" id="UP000245771"/>
    </source>
</evidence>
<keyword evidence="8 12" id="KW-1133">Transmembrane helix</keyword>
<name>A0A316VBQ9_9BASI</name>
<dbReference type="GO" id="GO:0034975">
    <property type="term" value="P:protein folding in endoplasmic reticulum"/>
    <property type="evidence" value="ECO:0007669"/>
    <property type="project" value="TreeGrafter"/>
</dbReference>